<name>A0ABR4H1C0_9EURO</name>
<comment type="caution">
    <text evidence="2">The sequence shown here is derived from an EMBL/GenBank/DDBJ whole genome shotgun (WGS) entry which is preliminary data.</text>
</comment>
<organism evidence="2 3">
    <name type="scientific">Aspergillus granulosus</name>
    <dbReference type="NCBI Taxonomy" id="176169"/>
    <lineage>
        <taxon>Eukaryota</taxon>
        <taxon>Fungi</taxon>
        <taxon>Dikarya</taxon>
        <taxon>Ascomycota</taxon>
        <taxon>Pezizomycotina</taxon>
        <taxon>Eurotiomycetes</taxon>
        <taxon>Eurotiomycetidae</taxon>
        <taxon>Eurotiales</taxon>
        <taxon>Aspergillaceae</taxon>
        <taxon>Aspergillus</taxon>
        <taxon>Aspergillus subgen. Nidulantes</taxon>
    </lineage>
</organism>
<accession>A0ABR4H1C0</accession>
<feature type="compositionally biased region" description="Basic and acidic residues" evidence="1">
    <location>
        <begin position="120"/>
        <end position="130"/>
    </location>
</feature>
<evidence type="ECO:0000256" key="1">
    <source>
        <dbReference type="SAM" id="MobiDB-lite"/>
    </source>
</evidence>
<dbReference type="EMBL" id="JBFXLT010000108">
    <property type="protein sequence ID" value="KAL2808603.1"/>
    <property type="molecule type" value="Genomic_DNA"/>
</dbReference>
<keyword evidence="3" id="KW-1185">Reference proteome</keyword>
<proteinExistence type="predicted"/>
<reference evidence="2 3" key="1">
    <citation type="submission" date="2024-07" db="EMBL/GenBank/DDBJ databases">
        <title>Section-level genome sequencing and comparative genomics of Aspergillus sections Usti and Cavernicolus.</title>
        <authorList>
            <consortium name="Lawrence Berkeley National Laboratory"/>
            <person name="Nybo J.L."/>
            <person name="Vesth T.C."/>
            <person name="Theobald S."/>
            <person name="Frisvad J.C."/>
            <person name="Larsen T.O."/>
            <person name="Kjaerboelling I."/>
            <person name="Rothschild-Mancinelli K."/>
            <person name="Lyhne E.K."/>
            <person name="Kogle M.E."/>
            <person name="Barry K."/>
            <person name="Clum A."/>
            <person name="Na H."/>
            <person name="Ledsgaard L."/>
            <person name="Lin J."/>
            <person name="Lipzen A."/>
            <person name="Kuo A."/>
            <person name="Riley R."/>
            <person name="Mondo S."/>
            <person name="Labutti K."/>
            <person name="Haridas S."/>
            <person name="Pangalinan J."/>
            <person name="Salamov A.A."/>
            <person name="Simmons B.A."/>
            <person name="Magnuson J.K."/>
            <person name="Chen J."/>
            <person name="Drula E."/>
            <person name="Henrissat B."/>
            <person name="Wiebenga A."/>
            <person name="Lubbers R.J."/>
            <person name="Gomes A.C."/>
            <person name="Makela M.R."/>
            <person name="Stajich J."/>
            <person name="Grigoriev I.V."/>
            <person name="Mortensen U.H."/>
            <person name="De Vries R.P."/>
            <person name="Baker S.E."/>
            <person name="Andersen M.R."/>
        </authorList>
    </citation>
    <scope>NUCLEOTIDE SEQUENCE [LARGE SCALE GENOMIC DNA]</scope>
    <source>
        <strain evidence="2 3">CBS 588.65</strain>
    </source>
</reference>
<feature type="region of interest" description="Disordered" evidence="1">
    <location>
        <begin position="73"/>
        <end position="131"/>
    </location>
</feature>
<sequence length="155" mass="17214">MTEGLRKGESVDSCDIYCSRSEGEKRRSARAGPGYERFIYPGRGGRGGVGGSKVLRRWVQNFNDGGLALANLGQRAHGAKRTPEGEDREQGTEARGARVRGQGERESRGTENVPFLRVMKGREQEDRTTDGRGSWVWEQLDVDPVWFSWGSSVLP</sequence>
<evidence type="ECO:0000313" key="2">
    <source>
        <dbReference type="EMBL" id="KAL2808603.1"/>
    </source>
</evidence>
<feature type="compositionally biased region" description="Basic and acidic residues" evidence="1">
    <location>
        <begin position="81"/>
        <end position="109"/>
    </location>
</feature>
<protein>
    <submittedName>
        <fullName evidence="2">Uncharacterized protein</fullName>
    </submittedName>
</protein>
<evidence type="ECO:0000313" key="3">
    <source>
        <dbReference type="Proteomes" id="UP001610334"/>
    </source>
</evidence>
<feature type="region of interest" description="Disordered" evidence="1">
    <location>
        <begin position="20"/>
        <end position="46"/>
    </location>
</feature>
<gene>
    <name evidence="2" type="ORF">BJX63DRAFT_25701</name>
</gene>
<dbReference type="Proteomes" id="UP001610334">
    <property type="component" value="Unassembled WGS sequence"/>
</dbReference>